<feature type="domain" description="Metallo-beta-lactamase" evidence="1">
    <location>
        <begin position="7"/>
        <end position="177"/>
    </location>
</feature>
<gene>
    <name evidence="2" type="ORF">CHR55_04280</name>
</gene>
<comment type="caution">
    <text evidence="2">The sequence shown here is derived from an EMBL/GenBank/DDBJ whole genome shotgun (WGS) entry which is preliminary data.</text>
</comment>
<sequence>MRLTHFGHSCVLVELNGSKILFDPGNFSHGFEGITGLDAILVTHQHPDHADPARLPELAEANPDAVLYSDPQTAEKLGGRWTGVRPGDRFSIGDVEVTGTGGEHAIIHPDLPMIDNTAFLLGDATNPARFMHPGDSLYVPEQKVDVLALPAAAPWLKISEAIDYLRAVAPRVAVPIHQAIIRDEAAGIFYGRYSEMAADGTEFRVLGEESSVEVA</sequence>
<dbReference type="Proteomes" id="UP000230886">
    <property type="component" value="Unassembled WGS sequence"/>
</dbReference>
<dbReference type="EMBL" id="NOVD01000002">
    <property type="protein sequence ID" value="PCK28545.1"/>
    <property type="molecule type" value="Genomic_DNA"/>
</dbReference>
<protein>
    <submittedName>
        <fullName evidence="2">MBL fold metallo-hydrolase</fullName>
    </submittedName>
</protein>
<reference evidence="2 3" key="1">
    <citation type="submission" date="2017-07" db="EMBL/GenBank/DDBJ databases">
        <title>Draft sequence of Rhodococcus enclensis 23b-28.</title>
        <authorList>
            <person name="Besaury L."/>
            <person name="Sancelme M."/>
            <person name="Amato P."/>
            <person name="Lallement A."/>
            <person name="Delort A.-M."/>
        </authorList>
    </citation>
    <scope>NUCLEOTIDE SEQUENCE [LARGE SCALE GENOMIC DNA]</scope>
    <source>
        <strain evidence="2 3">23b-28</strain>
    </source>
</reference>
<dbReference type="AlphaFoldDB" id="A0A069JJT1"/>
<organism evidence="2 3">
    <name type="scientific">Rhodococcus qingshengii</name>
    <dbReference type="NCBI Taxonomy" id="334542"/>
    <lineage>
        <taxon>Bacteria</taxon>
        <taxon>Bacillati</taxon>
        <taxon>Actinomycetota</taxon>
        <taxon>Actinomycetes</taxon>
        <taxon>Mycobacteriales</taxon>
        <taxon>Nocardiaceae</taxon>
        <taxon>Rhodococcus</taxon>
        <taxon>Rhodococcus erythropolis group</taxon>
    </lineage>
</organism>
<dbReference type="Pfam" id="PF13483">
    <property type="entry name" value="Lactamase_B_3"/>
    <property type="match status" value="1"/>
</dbReference>
<dbReference type="SUPFAM" id="SSF56281">
    <property type="entry name" value="Metallo-hydrolase/oxidoreductase"/>
    <property type="match status" value="1"/>
</dbReference>
<evidence type="ECO:0000313" key="3">
    <source>
        <dbReference type="Proteomes" id="UP000230886"/>
    </source>
</evidence>
<dbReference type="InterPro" id="IPR050114">
    <property type="entry name" value="UPF0173_UPF0282_UlaG_hydrolase"/>
</dbReference>
<keyword evidence="2" id="KW-0378">Hydrolase</keyword>
<dbReference type="InterPro" id="IPR036866">
    <property type="entry name" value="RibonucZ/Hydroxyglut_hydro"/>
</dbReference>
<evidence type="ECO:0000313" key="2">
    <source>
        <dbReference type="EMBL" id="PCK28545.1"/>
    </source>
</evidence>
<evidence type="ECO:0000259" key="1">
    <source>
        <dbReference type="SMART" id="SM00849"/>
    </source>
</evidence>
<dbReference type="SMART" id="SM00849">
    <property type="entry name" value="Lactamase_B"/>
    <property type="match status" value="1"/>
</dbReference>
<dbReference type="InterPro" id="IPR001279">
    <property type="entry name" value="Metallo-B-lactamas"/>
</dbReference>
<dbReference type="GO" id="GO:0016787">
    <property type="term" value="F:hydrolase activity"/>
    <property type="evidence" value="ECO:0007669"/>
    <property type="project" value="UniProtKB-KW"/>
</dbReference>
<dbReference type="GeneID" id="64138992"/>
<dbReference type="PANTHER" id="PTHR43546:SF3">
    <property type="entry name" value="UPF0173 METAL-DEPENDENT HYDROLASE MJ1163"/>
    <property type="match status" value="1"/>
</dbReference>
<proteinExistence type="predicted"/>
<accession>A0A069JJT1</accession>
<dbReference type="RefSeq" id="WP_042452645.1">
    <property type="nucleotide sequence ID" value="NZ_AP023172.1"/>
</dbReference>
<accession>A0A2A5JG53</accession>
<dbReference type="Gene3D" id="3.60.15.10">
    <property type="entry name" value="Ribonuclease Z/Hydroxyacylglutathione hydrolase-like"/>
    <property type="match status" value="1"/>
</dbReference>
<dbReference type="PANTHER" id="PTHR43546">
    <property type="entry name" value="UPF0173 METAL-DEPENDENT HYDROLASE MJ1163-RELATED"/>
    <property type="match status" value="1"/>
</dbReference>
<name>A0A069JJT1_RHOSG</name>